<feature type="region of interest" description="Disordered" evidence="1">
    <location>
        <begin position="1"/>
        <end position="33"/>
    </location>
</feature>
<reference evidence="2 3" key="1">
    <citation type="journal article" date="2013" name="Genome Announc.">
        <title>Draft Genome Sequence of a Hexachlorocyclohexane-Degrading Bacterium, Sphingobium baderi Strain LL03T.</title>
        <authorList>
            <person name="Kaur J."/>
            <person name="Verma H."/>
            <person name="Tripathi C."/>
            <person name="Khurana J.P."/>
            <person name="Lal R."/>
        </authorList>
    </citation>
    <scope>NUCLEOTIDE SEQUENCE [LARGE SCALE GENOMIC DNA]</scope>
    <source>
        <strain evidence="2 3">LL03</strain>
    </source>
</reference>
<protein>
    <submittedName>
        <fullName evidence="2">Uncharacterized protein</fullName>
    </submittedName>
</protein>
<feature type="compositionally biased region" description="Basic and acidic residues" evidence="1">
    <location>
        <begin position="62"/>
        <end position="73"/>
    </location>
</feature>
<keyword evidence="3" id="KW-1185">Reference proteome</keyword>
<name>T0GP19_9SPHN</name>
<evidence type="ECO:0000256" key="1">
    <source>
        <dbReference type="SAM" id="MobiDB-lite"/>
    </source>
</evidence>
<feature type="region of interest" description="Disordered" evidence="1">
    <location>
        <begin position="54"/>
        <end position="73"/>
    </location>
</feature>
<organism evidence="2 3">
    <name type="scientific">Sphingobium baderi LL03</name>
    <dbReference type="NCBI Taxonomy" id="1114964"/>
    <lineage>
        <taxon>Bacteria</taxon>
        <taxon>Pseudomonadati</taxon>
        <taxon>Pseudomonadota</taxon>
        <taxon>Alphaproteobacteria</taxon>
        <taxon>Sphingomonadales</taxon>
        <taxon>Sphingomonadaceae</taxon>
        <taxon>Sphingobium</taxon>
    </lineage>
</organism>
<sequence length="73" mass="8084">MPISRGRAKTDHGREIGKGSGAPRRMRSAPSDRLRTAGADFSLISGGFAPFAQRPHFSARTNKYDSKKDYYKP</sequence>
<evidence type="ECO:0000313" key="2">
    <source>
        <dbReference type="EMBL" id="EQB02437.1"/>
    </source>
</evidence>
<feature type="compositionally biased region" description="Basic and acidic residues" evidence="1">
    <location>
        <begin position="8"/>
        <end position="17"/>
    </location>
</feature>
<dbReference type="PATRIC" id="fig|1114964.3.peg.1549"/>
<comment type="caution">
    <text evidence="2">The sequence shown here is derived from an EMBL/GenBank/DDBJ whole genome shotgun (WGS) entry which is preliminary data.</text>
</comment>
<dbReference type="AlphaFoldDB" id="T0GP19"/>
<dbReference type="Proteomes" id="UP000015524">
    <property type="component" value="Unassembled WGS sequence"/>
</dbReference>
<evidence type="ECO:0000313" key="3">
    <source>
        <dbReference type="Proteomes" id="UP000015524"/>
    </source>
</evidence>
<gene>
    <name evidence="2" type="ORF">L485_07970</name>
</gene>
<proteinExistence type="predicted"/>
<dbReference type="EMBL" id="ATIB01000049">
    <property type="protein sequence ID" value="EQB02437.1"/>
    <property type="molecule type" value="Genomic_DNA"/>
</dbReference>
<accession>T0GP19</accession>